<dbReference type="InterPro" id="IPR050267">
    <property type="entry name" value="Anti-sigma-factor_SerPK"/>
</dbReference>
<organism evidence="2 3">
    <name type="scientific">Mycolicibacter sinensis (strain JDM601)</name>
    <name type="common">Mycobacterium sinense</name>
    <dbReference type="NCBI Taxonomy" id="875328"/>
    <lineage>
        <taxon>Bacteria</taxon>
        <taxon>Bacillati</taxon>
        <taxon>Actinomycetota</taxon>
        <taxon>Actinomycetes</taxon>
        <taxon>Mycobacteriales</taxon>
        <taxon>Mycobacteriaceae</taxon>
        <taxon>Mycolicibacter</taxon>
    </lineage>
</organism>
<dbReference type="PANTHER" id="PTHR35526:SF3">
    <property type="entry name" value="ANTI-SIGMA-F FACTOR RSBW"/>
    <property type="match status" value="1"/>
</dbReference>
<comment type="caution">
    <text evidence="2">The sequence shown here is derived from an EMBL/GenBank/DDBJ whole genome shotgun (WGS) entry which is preliminary data.</text>
</comment>
<dbReference type="PROSITE" id="PS50801">
    <property type="entry name" value="STAS"/>
    <property type="match status" value="1"/>
</dbReference>
<sequence>MRSRHSEPSRLTVSADTAGEACLLRARGTLDSSTYLEMRDSVIKAALDEPQAVLVDVSGLAVPVPSGWAVFTSARWHVSTWPDIPVLLICPEPDAAARITHTGVTRYVPVHPDVDSALASLVTDKPPRRRVRLELPPLTSSLRRSRDFVAEWLSNWSLNQLIPTAKVIVDVLVENVLHHTGSRPVVRLESAGSAVTIAVEDTDDAPAVRRETPTGGAGYTSGLAVVGALSRAWGSSPTPRGKTVWAVVGPENQL</sequence>
<accession>A0A1A2E999</accession>
<feature type="domain" description="STAS" evidence="1">
    <location>
        <begin position="11"/>
        <end position="121"/>
    </location>
</feature>
<dbReference type="SUPFAM" id="SSF52091">
    <property type="entry name" value="SpoIIaa-like"/>
    <property type="match status" value="1"/>
</dbReference>
<dbReference type="CDD" id="cd16936">
    <property type="entry name" value="HATPase_RsbW-like"/>
    <property type="match status" value="1"/>
</dbReference>
<dbReference type="EMBL" id="LZIN01000087">
    <property type="protein sequence ID" value="OBG01692.1"/>
    <property type="molecule type" value="Genomic_DNA"/>
</dbReference>
<proteinExistence type="predicted"/>
<dbReference type="RefSeq" id="WP_064856541.1">
    <property type="nucleotide sequence ID" value="NZ_LZIM01000005.1"/>
</dbReference>
<protein>
    <submittedName>
        <fullName evidence="2">Sulfate transporter</fullName>
    </submittedName>
</protein>
<dbReference type="AlphaFoldDB" id="A0A1A2E999"/>
<dbReference type="Gene3D" id="3.30.565.10">
    <property type="entry name" value="Histidine kinase-like ATPase, C-terminal domain"/>
    <property type="match status" value="1"/>
</dbReference>
<dbReference type="Proteomes" id="UP000093985">
    <property type="component" value="Unassembled WGS sequence"/>
</dbReference>
<dbReference type="PANTHER" id="PTHR35526">
    <property type="entry name" value="ANTI-SIGMA-F FACTOR RSBW-RELATED"/>
    <property type="match status" value="1"/>
</dbReference>
<dbReference type="InterPro" id="IPR036513">
    <property type="entry name" value="STAS_dom_sf"/>
</dbReference>
<evidence type="ECO:0000313" key="3">
    <source>
        <dbReference type="Proteomes" id="UP000093985"/>
    </source>
</evidence>
<dbReference type="InterPro" id="IPR036890">
    <property type="entry name" value="HATPase_C_sf"/>
</dbReference>
<name>A0A1A2E999_MYCSD</name>
<dbReference type="Gene3D" id="3.30.750.24">
    <property type="entry name" value="STAS domain"/>
    <property type="match status" value="1"/>
</dbReference>
<reference evidence="3" key="1">
    <citation type="submission" date="2016-06" db="EMBL/GenBank/DDBJ databases">
        <authorList>
            <person name="Sutton G."/>
            <person name="Brinkac L."/>
            <person name="Sanka R."/>
            <person name="Adams M."/>
            <person name="Lau E."/>
            <person name="Mehaffy C."/>
            <person name="Tameris M."/>
            <person name="Hatherill M."/>
            <person name="Hanekom W."/>
            <person name="Mahomed H."/>
            <person name="Mcshane H."/>
        </authorList>
    </citation>
    <scope>NUCLEOTIDE SEQUENCE [LARGE SCALE GENOMIC DNA]</scope>
    <source>
        <strain evidence="3">852014-51077_SCH5608930-a</strain>
    </source>
</reference>
<dbReference type="Pfam" id="PF01740">
    <property type="entry name" value="STAS"/>
    <property type="match status" value="1"/>
</dbReference>
<gene>
    <name evidence="2" type="ORF">A5771_16285</name>
</gene>
<dbReference type="InterPro" id="IPR002645">
    <property type="entry name" value="STAS_dom"/>
</dbReference>
<dbReference type="OrthoDB" id="4327509at2"/>
<evidence type="ECO:0000259" key="1">
    <source>
        <dbReference type="PROSITE" id="PS50801"/>
    </source>
</evidence>
<evidence type="ECO:0000313" key="2">
    <source>
        <dbReference type="EMBL" id="OBG01692.1"/>
    </source>
</evidence>